<gene>
    <name evidence="1" type="ORF">N7468_001080</name>
</gene>
<reference evidence="1" key="1">
    <citation type="submission" date="2022-11" db="EMBL/GenBank/DDBJ databases">
        <authorList>
            <person name="Petersen C."/>
        </authorList>
    </citation>
    <scope>NUCLEOTIDE SEQUENCE</scope>
    <source>
        <strain evidence="1">IBT 19713</strain>
    </source>
</reference>
<name>A0A9W9TWP3_9EURO</name>
<organism evidence="1 2">
    <name type="scientific">Penicillium chermesinum</name>
    <dbReference type="NCBI Taxonomy" id="63820"/>
    <lineage>
        <taxon>Eukaryota</taxon>
        <taxon>Fungi</taxon>
        <taxon>Dikarya</taxon>
        <taxon>Ascomycota</taxon>
        <taxon>Pezizomycotina</taxon>
        <taxon>Eurotiomycetes</taxon>
        <taxon>Eurotiomycetidae</taxon>
        <taxon>Eurotiales</taxon>
        <taxon>Aspergillaceae</taxon>
        <taxon>Penicillium</taxon>
    </lineage>
</organism>
<sequence length="284" mass="29859">MTLFELPLIPFPIEGFHVGPVVALDLILVASSPLDIEGGIHLKIEDGLAFDMDLFKSMSKLSLGGGDYEFLPVKVRGEGVVHVLLQMSMSIGVQLPVPVATALKDLGYSLSAGVEADAFAYLADFKIDANDSSKSTDYCPVAIDIDYTLAVGAGAGATMAANEHTWGPDATTTVPIWYTSITSTCAETKTLTPSSSTLTTTAAPQVVPRFDFLGSAVQDPFNPSEPSSTTPAMTSTSVIQVMTCLENGLVHCPVSSQSTIYVTCTDPPCVVPQCTSDGDLVRAQ</sequence>
<comment type="caution">
    <text evidence="1">The sequence shown here is derived from an EMBL/GenBank/DDBJ whole genome shotgun (WGS) entry which is preliminary data.</text>
</comment>
<evidence type="ECO:0000313" key="1">
    <source>
        <dbReference type="EMBL" id="KAJ5246097.1"/>
    </source>
</evidence>
<keyword evidence="2" id="KW-1185">Reference proteome</keyword>
<evidence type="ECO:0000313" key="2">
    <source>
        <dbReference type="Proteomes" id="UP001150941"/>
    </source>
</evidence>
<dbReference type="AlphaFoldDB" id="A0A9W9TWP3"/>
<dbReference type="RefSeq" id="XP_058333518.1">
    <property type="nucleotide sequence ID" value="XM_058470377.1"/>
</dbReference>
<accession>A0A9W9TWP3</accession>
<dbReference type="EMBL" id="JAPQKS010000002">
    <property type="protein sequence ID" value="KAJ5246097.1"/>
    <property type="molecule type" value="Genomic_DNA"/>
</dbReference>
<reference evidence="1" key="2">
    <citation type="journal article" date="2023" name="IMA Fungus">
        <title>Comparative genomic study of the Penicillium genus elucidates a diverse pangenome and 15 lateral gene transfer events.</title>
        <authorList>
            <person name="Petersen C."/>
            <person name="Sorensen T."/>
            <person name="Nielsen M.R."/>
            <person name="Sondergaard T.E."/>
            <person name="Sorensen J.L."/>
            <person name="Fitzpatrick D.A."/>
            <person name="Frisvad J.C."/>
            <person name="Nielsen K.L."/>
        </authorList>
    </citation>
    <scope>NUCLEOTIDE SEQUENCE</scope>
    <source>
        <strain evidence="1">IBT 19713</strain>
    </source>
</reference>
<dbReference type="OrthoDB" id="4733706at2759"/>
<proteinExistence type="predicted"/>
<protein>
    <submittedName>
        <fullName evidence="1">Uncharacterized protein</fullName>
    </submittedName>
</protein>
<dbReference type="GeneID" id="83197680"/>
<dbReference type="Proteomes" id="UP001150941">
    <property type="component" value="Unassembled WGS sequence"/>
</dbReference>